<feature type="domain" description="Adaptor protein ClpS core" evidence="2">
    <location>
        <begin position="75"/>
        <end position="142"/>
    </location>
</feature>
<evidence type="ECO:0000256" key="1">
    <source>
        <dbReference type="SAM" id="MobiDB-lite"/>
    </source>
</evidence>
<evidence type="ECO:0000313" key="3">
    <source>
        <dbReference type="EMBL" id="GFH07761.1"/>
    </source>
</evidence>
<evidence type="ECO:0000313" key="4">
    <source>
        <dbReference type="Proteomes" id="UP000485058"/>
    </source>
</evidence>
<dbReference type="GO" id="GO:0030163">
    <property type="term" value="P:protein catabolic process"/>
    <property type="evidence" value="ECO:0007669"/>
    <property type="project" value="InterPro"/>
</dbReference>
<comment type="caution">
    <text evidence="3">The sequence shown here is derived from an EMBL/GenBank/DDBJ whole genome shotgun (WGS) entry which is preliminary data.</text>
</comment>
<sequence>MAATLLRNNAAIARSSKASAVLLRTLPRLSPAVCSCPQGIFLRGTRCAASSKPGGSTLERPTLPGLEHSSETVKKRPPTYKVMLHNDNYNKREYVVKILLKVVEGITVDDAVVTMQEAHQSGVALVIACPQEDAERFCEGLRLNGLTSTIEPGR</sequence>
<dbReference type="SUPFAM" id="SSF54736">
    <property type="entry name" value="ClpS-like"/>
    <property type="match status" value="1"/>
</dbReference>
<dbReference type="Pfam" id="PF02617">
    <property type="entry name" value="ClpS"/>
    <property type="match status" value="1"/>
</dbReference>
<dbReference type="EMBL" id="BLLF01000114">
    <property type="protein sequence ID" value="GFH07761.1"/>
    <property type="molecule type" value="Genomic_DNA"/>
</dbReference>
<dbReference type="InterPro" id="IPR003769">
    <property type="entry name" value="ClpS_core"/>
</dbReference>
<feature type="non-terminal residue" evidence="3">
    <location>
        <position position="1"/>
    </location>
</feature>
<evidence type="ECO:0000259" key="2">
    <source>
        <dbReference type="Pfam" id="PF02617"/>
    </source>
</evidence>
<reference evidence="3 4" key="1">
    <citation type="submission" date="2020-02" db="EMBL/GenBank/DDBJ databases">
        <title>Draft genome sequence of Haematococcus lacustris strain NIES-144.</title>
        <authorList>
            <person name="Morimoto D."/>
            <person name="Nakagawa S."/>
            <person name="Yoshida T."/>
            <person name="Sawayama S."/>
        </authorList>
    </citation>
    <scope>NUCLEOTIDE SEQUENCE [LARGE SCALE GENOMIC DNA]</scope>
    <source>
        <strain evidence="3 4">NIES-144</strain>
    </source>
</reference>
<dbReference type="PANTHER" id="PTHR33473">
    <property type="entry name" value="ATP-DEPENDENT CLP PROTEASE ADAPTER PROTEIN CLPS1, CHLOROPLASTIC"/>
    <property type="match status" value="1"/>
</dbReference>
<accession>A0A699YEB9</accession>
<dbReference type="InterPro" id="IPR022935">
    <property type="entry name" value="ClpS"/>
</dbReference>
<dbReference type="Proteomes" id="UP000485058">
    <property type="component" value="Unassembled WGS sequence"/>
</dbReference>
<dbReference type="GO" id="GO:0006508">
    <property type="term" value="P:proteolysis"/>
    <property type="evidence" value="ECO:0007669"/>
    <property type="project" value="InterPro"/>
</dbReference>
<protein>
    <submittedName>
        <fullName evidence="3">ClpS domain-containing protein</fullName>
    </submittedName>
</protein>
<dbReference type="InterPro" id="IPR014719">
    <property type="entry name" value="Ribosomal_bL12_C/ClpS-like"/>
</dbReference>
<proteinExistence type="predicted"/>
<dbReference type="PANTHER" id="PTHR33473:SF17">
    <property type="entry name" value="ATP-DEPENDENT CLP PROTEASE ADAPTER PROTEIN CLPS1, CHLOROPLASTIC"/>
    <property type="match status" value="1"/>
</dbReference>
<gene>
    <name evidence="3" type="ORF">HaLaN_02610</name>
</gene>
<dbReference type="AlphaFoldDB" id="A0A699YEB9"/>
<organism evidence="3 4">
    <name type="scientific">Haematococcus lacustris</name>
    <name type="common">Green alga</name>
    <name type="synonym">Haematococcus pluvialis</name>
    <dbReference type="NCBI Taxonomy" id="44745"/>
    <lineage>
        <taxon>Eukaryota</taxon>
        <taxon>Viridiplantae</taxon>
        <taxon>Chlorophyta</taxon>
        <taxon>core chlorophytes</taxon>
        <taxon>Chlorophyceae</taxon>
        <taxon>CS clade</taxon>
        <taxon>Chlamydomonadales</taxon>
        <taxon>Haematococcaceae</taxon>
        <taxon>Haematococcus</taxon>
    </lineage>
</organism>
<dbReference type="Gene3D" id="3.30.1390.10">
    <property type="match status" value="1"/>
</dbReference>
<feature type="region of interest" description="Disordered" evidence="1">
    <location>
        <begin position="50"/>
        <end position="74"/>
    </location>
</feature>
<name>A0A699YEB9_HAELA</name>
<keyword evidence="4" id="KW-1185">Reference proteome</keyword>